<dbReference type="PANTHER" id="PTHR48051">
    <property type="match status" value="1"/>
</dbReference>
<protein>
    <submittedName>
        <fullName evidence="4">LRRcap domain-containing protein</fullName>
    </submittedName>
</protein>
<evidence type="ECO:0000256" key="2">
    <source>
        <dbReference type="ARBA" id="ARBA00022737"/>
    </source>
</evidence>
<name>A0A183B9K4_9TREM</name>
<accession>A0A183B9K4</accession>
<proteinExistence type="predicted"/>
<dbReference type="WBParaSite" id="ECPE_0001592901-mRNA-1">
    <property type="protein sequence ID" value="ECPE_0001592901-mRNA-1"/>
    <property type="gene ID" value="ECPE_0001592901"/>
</dbReference>
<dbReference type="InterPro" id="IPR050216">
    <property type="entry name" value="LRR_domain-containing"/>
</dbReference>
<dbReference type="GO" id="GO:0005737">
    <property type="term" value="C:cytoplasm"/>
    <property type="evidence" value="ECO:0007669"/>
    <property type="project" value="TreeGrafter"/>
</dbReference>
<dbReference type="PROSITE" id="PS51450">
    <property type="entry name" value="LRR"/>
    <property type="match status" value="1"/>
</dbReference>
<sequence>LAAAQRTLDNIPTDLDKLERLVELDLSDNTLPRIPEPVLALRSLRKLNLARNQIGDLSQVTDNWPKLEYLNVSYNQLAQLPSGMTRLTSLRKLYVNNNRLTFAGIPSGIGKLQDLEIFDASYNELENIPESLCRCGRLKRLNLNCNRLLTLPDAIHYLRESLETFDVDNNPQLKFPPKPPEMQKGAGLAYYNIDFSLDAQLRQICGKPAESADTSYHAKDTASRLRRLRRRRGDGAGEGDSRCVLEGMQRVAREKEELLRKREEEAEEESKMIAVKRWQDQLNKPHLDYTGIFEEVCSNDHIILL</sequence>
<dbReference type="AlphaFoldDB" id="A0A183B9K4"/>
<keyword evidence="1" id="KW-0433">Leucine-rich repeat</keyword>
<dbReference type="SUPFAM" id="SSF52058">
    <property type="entry name" value="L domain-like"/>
    <property type="match status" value="1"/>
</dbReference>
<evidence type="ECO:0000256" key="1">
    <source>
        <dbReference type="ARBA" id="ARBA00022614"/>
    </source>
</evidence>
<dbReference type="InterPro" id="IPR003591">
    <property type="entry name" value="Leu-rich_rpt_typical-subtyp"/>
</dbReference>
<organism evidence="4">
    <name type="scientific">Echinostoma caproni</name>
    <dbReference type="NCBI Taxonomy" id="27848"/>
    <lineage>
        <taxon>Eukaryota</taxon>
        <taxon>Metazoa</taxon>
        <taxon>Spiralia</taxon>
        <taxon>Lophotrochozoa</taxon>
        <taxon>Platyhelminthes</taxon>
        <taxon>Trematoda</taxon>
        <taxon>Digenea</taxon>
        <taxon>Plagiorchiida</taxon>
        <taxon>Echinostomata</taxon>
        <taxon>Echinostomatoidea</taxon>
        <taxon>Echinostomatidae</taxon>
        <taxon>Echinostoma</taxon>
    </lineage>
</organism>
<dbReference type="InterPro" id="IPR001611">
    <property type="entry name" value="Leu-rich_rpt"/>
</dbReference>
<keyword evidence="2" id="KW-0677">Repeat</keyword>
<dbReference type="Gene3D" id="3.80.10.10">
    <property type="entry name" value="Ribonuclease Inhibitor"/>
    <property type="match status" value="1"/>
</dbReference>
<keyword evidence="3" id="KW-0175">Coiled coil</keyword>
<feature type="coiled-coil region" evidence="3">
    <location>
        <begin position="245"/>
        <end position="272"/>
    </location>
</feature>
<dbReference type="InterPro" id="IPR032675">
    <property type="entry name" value="LRR_dom_sf"/>
</dbReference>
<dbReference type="SMART" id="SM00364">
    <property type="entry name" value="LRR_BAC"/>
    <property type="match status" value="5"/>
</dbReference>
<evidence type="ECO:0000313" key="4">
    <source>
        <dbReference type="WBParaSite" id="ECPE_0001592901-mRNA-1"/>
    </source>
</evidence>
<evidence type="ECO:0000256" key="3">
    <source>
        <dbReference type="SAM" id="Coils"/>
    </source>
</evidence>
<reference evidence="4" key="1">
    <citation type="submission" date="2016-06" db="UniProtKB">
        <authorList>
            <consortium name="WormBaseParasite"/>
        </authorList>
    </citation>
    <scope>IDENTIFICATION</scope>
</reference>
<dbReference type="SMART" id="SM00369">
    <property type="entry name" value="LRR_TYP"/>
    <property type="match status" value="6"/>
</dbReference>
<dbReference type="Pfam" id="PF13855">
    <property type="entry name" value="LRR_8"/>
    <property type="match status" value="1"/>
</dbReference>
<dbReference type="Pfam" id="PF00560">
    <property type="entry name" value="LRR_1"/>
    <property type="match status" value="1"/>
</dbReference>
<dbReference type="PANTHER" id="PTHR48051:SF1">
    <property type="entry name" value="RAS SUPPRESSOR PROTEIN 1"/>
    <property type="match status" value="1"/>
</dbReference>